<dbReference type="SUPFAM" id="SSF55718">
    <property type="entry name" value="SCP-like"/>
    <property type="match status" value="1"/>
</dbReference>
<feature type="region of interest" description="Disordered" evidence="1">
    <location>
        <begin position="1"/>
        <end position="37"/>
    </location>
</feature>
<dbReference type="Gene3D" id="3.30.1050.10">
    <property type="entry name" value="SCP2 sterol-binding domain"/>
    <property type="match status" value="1"/>
</dbReference>
<dbReference type="AlphaFoldDB" id="A0A1H1QAG7"/>
<dbReference type="PANTHER" id="PTHR37817">
    <property type="entry name" value="N-ACETYLTRANSFERASE EIS"/>
    <property type="match status" value="1"/>
</dbReference>
<organism evidence="3 4">
    <name type="scientific">Microlunatus soli</name>
    <dbReference type="NCBI Taxonomy" id="630515"/>
    <lineage>
        <taxon>Bacteria</taxon>
        <taxon>Bacillati</taxon>
        <taxon>Actinomycetota</taxon>
        <taxon>Actinomycetes</taxon>
        <taxon>Propionibacteriales</taxon>
        <taxon>Propionibacteriaceae</taxon>
        <taxon>Microlunatus</taxon>
    </lineage>
</organism>
<dbReference type="InterPro" id="IPR000182">
    <property type="entry name" value="GNAT_dom"/>
</dbReference>
<dbReference type="InterPro" id="IPR036527">
    <property type="entry name" value="SCP2_sterol-bd_dom_sf"/>
</dbReference>
<dbReference type="SUPFAM" id="SSF55729">
    <property type="entry name" value="Acyl-CoA N-acyltransferases (Nat)"/>
    <property type="match status" value="1"/>
</dbReference>
<dbReference type="Gene3D" id="3.40.630.30">
    <property type="match status" value="2"/>
</dbReference>
<dbReference type="InterPro" id="IPR051554">
    <property type="entry name" value="Acetyltransferase_Eis"/>
</dbReference>
<dbReference type="Pfam" id="PF17668">
    <property type="entry name" value="Acetyltransf_17"/>
    <property type="match status" value="1"/>
</dbReference>
<keyword evidence="4" id="KW-1185">Reference proteome</keyword>
<reference evidence="3 4" key="1">
    <citation type="submission" date="2016-10" db="EMBL/GenBank/DDBJ databases">
        <authorList>
            <person name="de Groot N.N."/>
        </authorList>
    </citation>
    <scope>NUCLEOTIDE SEQUENCE [LARGE SCALE GENOMIC DNA]</scope>
    <source>
        <strain evidence="3 4">DSM 21800</strain>
    </source>
</reference>
<evidence type="ECO:0000313" key="4">
    <source>
        <dbReference type="Proteomes" id="UP000199103"/>
    </source>
</evidence>
<protein>
    <submittedName>
        <fullName evidence="3">Predicted acetyltransferase</fullName>
    </submittedName>
</protein>
<gene>
    <name evidence="3" type="ORF">SAMN04489812_1200</name>
</gene>
<name>A0A1H1QAG7_9ACTN</name>
<evidence type="ECO:0000256" key="1">
    <source>
        <dbReference type="SAM" id="MobiDB-lite"/>
    </source>
</evidence>
<feature type="domain" description="N-acetyltransferase" evidence="2">
    <location>
        <begin position="4"/>
        <end position="148"/>
    </location>
</feature>
<dbReference type="Pfam" id="PF13530">
    <property type="entry name" value="SCP2_2"/>
    <property type="match status" value="1"/>
</dbReference>
<dbReference type="PROSITE" id="PS51186">
    <property type="entry name" value="GNAT"/>
    <property type="match status" value="1"/>
</dbReference>
<dbReference type="GO" id="GO:0034069">
    <property type="term" value="F:aminoglycoside N-acetyltransferase activity"/>
    <property type="evidence" value="ECO:0007669"/>
    <property type="project" value="TreeGrafter"/>
</dbReference>
<dbReference type="InterPro" id="IPR025559">
    <property type="entry name" value="Eis_dom"/>
</dbReference>
<evidence type="ECO:0000259" key="2">
    <source>
        <dbReference type="PROSITE" id="PS51186"/>
    </source>
</evidence>
<dbReference type="Pfam" id="PF13527">
    <property type="entry name" value="Acetyltransf_9"/>
    <property type="match status" value="1"/>
</dbReference>
<keyword evidence="3" id="KW-0808">Transferase</keyword>
<feature type="compositionally biased region" description="Basic and acidic residues" evidence="1">
    <location>
        <begin position="1"/>
        <end position="22"/>
    </location>
</feature>
<dbReference type="STRING" id="630515.SAMN04489812_1200"/>
<evidence type="ECO:0000313" key="3">
    <source>
        <dbReference type="EMBL" id="SDS20511.1"/>
    </source>
</evidence>
<dbReference type="Proteomes" id="UP000199103">
    <property type="component" value="Chromosome I"/>
</dbReference>
<dbReference type="InterPro" id="IPR041380">
    <property type="entry name" value="Acetyltransf_17"/>
</dbReference>
<dbReference type="RefSeq" id="WP_172836080.1">
    <property type="nucleotide sequence ID" value="NZ_LT629772.1"/>
</dbReference>
<sequence>MSFDIRRPATADEAEQSRRLNHEAFGMPAEEPTEPARLTSPGAIDLAAFDGAVLAARLTARDYDSWFGGRLVPTSGIGGVTVALEYRGRGLLTPLFEQLFRTATERGAVISTLYPSASAIYRRMGYEVIGTAETARVPIAALGRIRRPADLVTRRATAADIPAVREVYDVWAAAQNGPLSRRGASFPTTDAELIKEFTGITVAESAGRVVGYSSWKRGQGWGADAVLSVSDLLATTADGYRALLADFGSFGSILGQVSLGTSGLDLLRHLLPTSDWQAGQCDPYMLKIIDVCGALAARGYPTALAVTLDFAVAGDPITGTNGSYRLSIADGRGHCERIDDDAAGLPTFTPNGLAVVYAGAQSTAGVRTVGGLSGPESDDETWNLAFGGRPVRIHDHF</sequence>
<accession>A0A1H1QAG7</accession>
<proteinExistence type="predicted"/>
<dbReference type="PANTHER" id="PTHR37817:SF1">
    <property type="entry name" value="N-ACETYLTRANSFERASE EIS"/>
    <property type="match status" value="1"/>
</dbReference>
<dbReference type="GO" id="GO:0030649">
    <property type="term" value="P:aminoglycoside antibiotic catabolic process"/>
    <property type="evidence" value="ECO:0007669"/>
    <property type="project" value="TreeGrafter"/>
</dbReference>
<dbReference type="EMBL" id="LT629772">
    <property type="protein sequence ID" value="SDS20511.1"/>
    <property type="molecule type" value="Genomic_DNA"/>
</dbReference>
<dbReference type="InterPro" id="IPR016181">
    <property type="entry name" value="Acyl_CoA_acyltransferase"/>
</dbReference>